<dbReference type="RefSeq" id="XP_010421603.1">
    <property type="nucleotide sequence ID" value="XM_010423301.2"/>
</dbReference>
<reference evidence="2" key="1">
    <citation type="journal article" date="2014" name="Nat. Commun.">
        <title>The emerging biofuel crop Camelina sativa retains a highly undifferentiated hexaploid genome structure.</title>
        <authorList>
            <person name="Kagale S."/>
            <person name="Koh C."/>
            <person name="Nixon J."/>
            <person name="Bollina V."/>
            <person name="Clarke W.E."/>
            <person name="Tuteja R."/>
            <person name="Spillane C."/>
            <person name="Robinson S.J."/>
            <person name="Links M.G."/>
            <person name="Clarke C."/>
            <person name="Higgins E.E."/>
            <person name="Huebert T."/>
            <person name="Sharpe A.G."/>
            <person name="Parkin I.A."/>
        </authorList>
    </citation>
    <scope>NUCLEOTIDE SEQUENCE [LARGE SCALE GENOMIC DNA]</scope>
    <source>
        <strain evidence="2">cv. DH55</strain>
    </source>
</reference>
<dbReference type="Pfam" id="PF00069">
    <property type="entry name" value="Pkinase"/>
    <property type="match status" value="1"/>
</dbReference>
<dbReference type="PANTHER" id="PTHR48011">
    <property type="entry name" value="CCR4-NOT TRANSCRIPTIONAL COMPLEX SUBUNIT CAF120-RELATED"/>
    <property type="match status" value="1"/>
</dbReference>
<evidence type="ECO:0000259" key="1">
    <source>
        <dbReference type="PROSITE" id="PS50011"/>
    </source>
</evidence>
<dbReference type="PROSITE" id="PS50011">
    <property type="entry name" value="PROTEIN_KINASE_DOM"/>
    <property type="match status" value="1"/>
</dbReference>
<name>A0ABM0T6I4_CAMSA</name>
<reference evidence="3" key="2">
    <citation type="submission" date="2025-08" db="UniProtKB">
        <authorList>
            <consortium name="RefSeq"/>
        </authorList>
    </citation>
    <scope>IDENTIFICATION</scope>
    <source>
        <tissue evidence="3">Leaf</tissue>
    </source>
</reference>
<protein>
    <submittedName>
        <fullName evidence="3">Mitogen-activated protein kinase kinase 2-like</fullName>
    </submittedName>
</protein>
<organism evidence="2 3">
    <name type="scientific">Camelina sativa</name>
    <name type="common">False flax</name>
    <name type="synonym">Myagrum sativum</name>
    <dbReference type="NCBI Taxonomy" id="90675"/>
    <lineage>
        <taxon>Eukaryota</taxon>
        <taxon>Viridiplantae</taxon>
        <taxon>Streptophyta</taxon>
        <taxon>Embryophyta</taxon>
        <taxon>Tracheophyta</taxon>
        <taxon>Spermatophyta</taxon>
        <taxon>Magnoliopsida</taxon>
        <taxon>eudicotyledons</taxon>
        <taxon>Gunneridae</taxon>
        <taxon>Pentapetalae</taxon>
        <taxon>rosids</taxon>
        <taxon>malvids</taxon>
        <taxon>Brassicales</taxon>
        <taxon>Brassicaceae</taxon>
        <taxon>Camelineae</taxon>
        <taxon>Camelina</taxon>
    </lineage>
</organism>
<dbReference type="InterPro" id="IPR000719">
    <property type="entry name" value="Prot_kinase_dom"/>
</dbReference>
<dbReference type="Proteomes" id="UP000694864">
    <property type="component" value="Chromosome 8"/>
</dbReference>
<dbReference type="InterPro" id="IPR011009">
    <property type="entry name" value="Kinase-like_dom_sf"/>
</dbReference>
<dbReference type="InterPro" id="IPR008271">
    <property type="entry name" value="Ser/Thr_kinase_AS"/>
</dbReference>
<feature type="domain" description="Protein kinase" evidence="1">
    <location>
        <begin position="5"/>
        <end position="269"/>
    </location>
</feature>
<evidence type="ECO:0000313" key="3">
    <source>
        <dbReference type="RefSeq" id="XP_010421603.1"/>
    </source>
</evidence>
<keyword evidence="2" id="KW-1185">Reference proteome</keyword>
<dbReference type="SMART" id="SM00220">
    <property type="entry name" value="S_TKc"/>
    <property type="match status" value="1"/>
</dbReference>
<sequence>MEPNEEFVKVLGKGADSYVDLVRYTRTDGSSFHAAVKSCNEEDSLRKEIKILSELRRCPRIVQFFGDGLEQGFDCERNKVYKLLLEYASEGSLRAFMDTYKDRKLPDLMIRDFTRMILEGLVSIHGHGYVHCDLKPDNLLVFPSGDSYELKISDFGLSLEVGQVPNHWKPYWPFVGTPYYMPPESLRDGAAKKTIDLWSLGCLVLEMYMGKIPWPWVVYADLVHSLLNGNAPEIPESLPYDAREFIQTCFARNPEDRGSAFELLSHQFLHPEETFDFVFVTAEGEVENQPTEQIWKLKSFPSKPLQFKKILNKLLRLQSVF</sequence>
<gene>
    <name evidence="3" type="primary">LOC104707048</name>
</gene>
<dbReference type="PROSITE" id="PS00108">
    <property type="entry name" value="PROTEIN_KINASE_ST"/>
    <property type="match status" value="1"/>
</dbReference>
<dbReference type="GeneID" id="104707048"/>
<accession>A0ABM0T6I4</accession>
<dbReference type="InterPro" id="IPR052751">
    <property type="entry name" value="Plant_MAPKKK"/>
</dbReference>
<dbReference type="PANTHER" id="PTHR48011:SF51">
    <property type="entry name" value="PROTEIN KINASE SUPERFAMILY PROTEIN"/>
    <property type="match status" value="1"/>
</dbReference>
<dbReference type="Gene3D" id="1.10.510.10">
    <property type="entry name" value="Transferase(Phosphotransferase) domain 1"/>
    <property type="match status" value="1"/>
</dbReference>
<proteinExistence type="predicted"/>
<dbReference type="SUPFAM" id="SSF56112">
    <property type="entry name" value="Protein kinase-like (PK-like)"/>
    <property type="match status" value="1"/>
</dbReference>
<evidence type="ECO:0000313" key="2">
    <source>
        <dbReference type="Proteomes" id="UP000694864"/>
    </source>
</evidence>